<evidence type="ECO:0000313" key="3">
    <source>
        <dbReference type="Proteomes" id="UP001432027"/>
    </source>
</evidence>
<feature type="region of interest" description="Disordered" evidence="1">
    <location>
        <begin position="1"/>
        <end position="96"/>
    </location>
</feature>
<evidence type="ECO:0000313" key="2">
    <source>
        <dbReference type="EMBL" id="GMT03024.1"/>
    </source>
</evidence>
<sequence>MHYGRQSPTPTPPPHPSNGAYPRSSFPSFPSSSDFHHHRRSFVELQQDPSSRLSPPRYPPAAAYSSFPSATRGPRESTPPYAARPRPSSHANPPTYQEVVRDVSPGLYQRSFNQRVLKERSPPSSTALFDLLQRYPSARASVLSRSISGQLPNEHPLSVARQEPYAPPHQQEYRSEYYGSIDRHSGGSYGSTDPYTTPSDFTPSEESPRSSSSGANQDTWADTYSSTTTLKPLDVSILDDLIHERPPSSTMSRSTNEWRSSFERAQQAFRSRPVSPSEGQSSSHLLLPKSSSATSINERSLLADAVSRADAREAASGRTTPQLNEFWSGALARASSPTPPSRRISAAMTAAERLSALKESSDSGATAAAAAAPLAPRRTDSIASRQAPFLTSSASAPNFAALDRAVAELPMRSGCARF</sequence>
<evidence type="ECO:0000256" key="1">
    <source>
        <dbReference type="SAM" id="MobiDB-lite"/>
    </source>
</evidence>
<name>A0AAV5UA93_9BILA</name>
<feature type="compositionally biased region" description="Low complexity" evidence="1">
    <location>
        <begin position="49"/>
        <end position="70"/>
    </location>
</feature>
<accession>A0AAV5UA93</accession>
<protein>
    <submittedName>
        <fullName evidence="2">Uncharacterized protein</fullName>
    </submittedName>
</protein>
<keyword evidence="3" id="KW-1185">Reference proteome</keyword>
<reference evidence="2" key="1">
    <citation type="submission" date="2023-10" db="EMBL/GenBank/DDBJ databases">
        <title>Genome assembly of Pristionchus species.</title>
        <authorList>
            <person name="Yoshida K."/>
            <person name="Sommer R.J."/>
        </authorList>
    </citation>
    <scope>NUCLEOTIDE SEQUENCE</scope>
    <source>
        <strain evidence="2">RS0144</strain>
    </source>
</reference>
<feature type="compositionally biased region" description="Low complexity" evidence="1">
    <location>
        <begin position="281"/>
        <end position="292"/>
    </location>
</feature>
<feature type="compositionally biased region" description="Low complexity" evidence="1">
    <location>
        <begin position="22"/>
        <end position="33"/>
    </location>
</feature>
<dbReference type="Proteomes" id="UP001432027">
    <property type="component" value="Unassembled WGS sequence"/>
</dbReference>
<proteinExistence type="predicted"/>
<dbReference type="EMBL" id="BTSX01000006">
    <property type="protein sequence ID" value="GMT03024.1"/>
    <property type="molecule type" value="Genomic_DNA"/>
</dbReference>
<feature type="region of interest" description="Disordered" evidence="1">
    <location>
        <begin position="180"/>
        <end position="221"/>
    </location>
</feature>
<feature type="non-terminal residue" evidence="2">
    <location>
        <position position="418"/>
    </location>
</feature>
<feature type="compositionally biased region" description="Polar residues" evidence="1">
    <location>
        <begin position="190"/>
        <end position="202"/>
    </location>
</feature>
<organism evidence="2 3">
    <name type="scientific">Pristionchus entomophagus</name>
    <dbReference type="NCBI Taxonomy" id="358040"/>
    <lineage>
        <taxon>Eukaryota</taxon>
        <taxon>Metazoa</taxon>
        <taxon>Ecdysozoa</taxon>
        <taxon>Nematoda</taxon>
        <taxon>Chromadorea</taxon>
        <taxon>Rhabditida</taxon>
        <taxon>Rhabditina</taxon>
        <taxon>Diplogasteromorpha</taxon>
        <taxon>Diplogasteroidea</taxon>
        <taxon>Neodiplogasteridae</taxon>
        <taxon>Pristionchus</taxon>
    </lineage>
</organism>
<gene>
    <name evidence="2" type="ORF">PENTCL1PPCAC_25198</name>
</gene>
<feature type="region of interest" description="Disordered" evidence="1">
    <location>
        <begin position="265"/>
        <end position="293"/>
    </location>
</feature>
<dbReference type="AlphaFoldDB" id="A0AAV5UA93"/>
<comment type="caution">
    <text evidence="2">The sequence shown here is derived from an EMBL/GenBank/DDBJ whole genome shotgun (WGS) entry which is preliminary data.</text>
</comment>